<proteinExistence type="predicted"/>
<dbReference type="EMBL" id="JAAVJC010000003">
    <property type="protein sequence ID" value="NJQ13573.1"/>
    <property type="molecule type" value="Genomic_DNA"/>
</dbReference>
<dbReference type="Pfam" id="PF05076">
    <property type="entry name" value="SUFU"/>
    <property type="match status" value="1"/>
</dbReference>
<protein>
    <submittedName>
        <fullName evidence="2">Suppressor of fused domain protein</fullName>
    </submittedName>
</protein>
<keyword evidence="3" id="KW-1185">Reference proteome</keyword>
<organism evidence="2 3">
    <name type="scientific">Streptomyces bohaiensis</name>
    <dbReference type="NCBI Taxonomy" id="1431344"/>
    <lineage>
        <taxon>Bacteria</taxon>
        <taxon>Bacillati</taxon>
        <taxon>Actinomycetota</taxon>
        <taxon>Actinomycetes</taxon>
        <taxon>Kitasatosporales</taxon>
        <taxon>Streptomycetaceae</taxon>
        <taxon>Streptomyces</taxon>
    </lineage>
</organism>
<evidence type="ECO:0000313" key="3">
    <source>
        <dbReference type="Proteomes" id="UP000727056"/>
    </source>
</evidence>
<comment type="caution">
    <text evidence="2">The sequence shown here is derived from an EMBL/GenBank/DDBJ whole genome shotgun (WGS) entry which is preliminary data.</text>
</comment>
<dbReference type="InterPro" id="IPR020941">
    <property type="entry name" value="SUFU-like_domain"/>
</dbReference>
<accession>A0ABX1C6H9</accession>
<feature type="domain" description="Suppressor of fused-like" evidence="1">
    <location>
        <begin position="84"/>
        <end position="185"/>
    </location>
</feature>
<evidence type="ECO:0000313" key="2">
    <source>
        <dbReference type="EMBL" id="NJQ13573.1"/>
    </source>
</evidence>
<sequence>MVHSKAVRDALLSHVRSSWPDRRHDDFRWVRGPVEEVLQYFSVRRVAPLSTGDGYLYLSVGAFDVGEEPMREFFIMSSAESPRHVETLAMVAHYHSSPRHRLTHGSVLNIGRPWAEDSDKSHLLVSWPYSLDARSAVCTVGGKGITYLWLIPISVKEANFAKQVGVERLEERLEDSGVDLLDPLRVSTVR</sequence>
<gene>
    <name evidence="2" type="ORF">HCN52_01070</name>
</gene>
<name>A0ABX1C6H9_9ACTN</name>
<reference evidence="2 3" key="1">
    <citation type="submission" date="2020-03" db="EMBL/GenBank/DDBJ databases">
        <title>Draft genome of Streptomyces sp. ventii, isolated from the Axial Seamount in the Pacific Ocean, and resequencing of the two type strains Streptomyces lonarensis strain NCL 716 and Streptomyces bohaiensis strain 11A07.</title>
        <authorList>
            <person name="Loughran R.M."/>
            <person name="Pfannmuller K.M."/>
            <person name="Wasson B.J."/>
            <person name="Deadmond M.C."/>
            <person name="Paddock B.E."/>
            <person name="Koyack M.J."/>
            <person name="Gallegos D.A."/>
            <person name="Mitchell E.A."/>
            <person name="Ushijima B."/>
            <person name="Saw J.H."/>
            <person name="Mcphail K.L."/>
            <person name="Videau P."/>
        </authorList>
    </citation>
    <scope>NUCLEOTIDE SEQUENCE [LARGE SCALE GENOMIC DNA]</scope>
    <source>
        <strain evidence="2 3">11A07</strain>
    </source>
</reference>
<dbReference type="RefSeq" id="WP_168086416.1">
    <property type="nucleotide sequence ID" value="NZ_BHZH01000010.1"/>
</dbReference>
<dbReference type="Proteomes" id="UP000727056">
    <property type="component" value="Unassembled WGS sequence"/>
</dbReference>
<evidence type="ECO:0000259" key="1">
    <source>
        <dbReference type="Pfam" id="PF05076"/>
    </source>
</evidence>